<dbReference type="EMBL" id="BNJK01000001">
    <property type="protein sequence ID" value="GHO91704.1"/>
    <property type="molecule type" value="Genomic_DNA"/>
</dbReference>
<evidence type="ECO:0000259" key="4">
    <source>
        <dbReference type="PROSITE" id="PS51695"/>
    </source>
</evidence>
<keyword evidence="6" id="KW-1185">Reference proteome</keyword>
<dbReference type="GO" id="GO:0004252">
    <property type="term" value="F:serine-type endopeptidase activity"/>
    <property type="evidence" value="ECO:0007669"/>
    <property type="project" value="InterPro"/>
</dbReference>
<dbReference type="SUPFAM" id="SSF52743">
    <property type="entry name" value="Subtilisin-like"/>
    <property type="match status" value="1"/>
</dbReference>
<dbReference type="InterPro" id="IPR023828">
    <property type="entry name" value="Peptidase_S8_Ser-AS"/>
</dbReference>
<dbReference type="GO" id="GO:0008240">
    <property type="term" value="F:tripeptidyl-peptidase activity"/>
    <property type="evidence" value="ECO:0007669"/>
    <property type="project" value="TreeGrafter"/>
</dbReference>
<dbReference type="Gene3D" id="3.40.50.200">
    <property type="entry name" value="Peptidase S8/S53 domain"/>
    <property type="match status" value="1"/>
</dbReference>
<dbReference type="PANTHER" id="PTHR14218:SF15">
    <property type="entry name" value="TRIPEPTIDYL-PEPTIDASE 1"/>
    <property type="match status" value="1"/>
</dbReference>
<keyword evidence="2" id="KW-0378">Hydrolase</keyword>
<dbReference type="AlphaFoldDB" id="A0A8J3MY66"/>
<dbReference type="GO" id="GO:0006508">
    <property type="term" value="P:proteolysis"/>
    <property type="evidence" value="ECO:0007669"/>
    <property type="project" value="UniProtKB-KW"/>
</dbReference>
<evidence type="ECO:0000256" key="3">
    <source>
        <dbReference type="ARBA" id="ARBA00022825"/>
    </source>
</evidence>
<evidence type="ECO:0000313" key="5">
    <source>
        <dbReference type="EMBL" id="GHO91704.1"/>
    </source>
</evidence>
<name>A0A8J3MY66_9CHLR</name>
<comment type="caution">
    <text evidence="5">The sequence shown here is derived from an EMBL/GenBank/DDBJ whole genome shotgun (WGS) entry which is preliminary data.</text>
</comment>
<dbReference type="Proteomes" id="UP000597444">
    <property type="component" value="Unassembled WGS sequence"/>
</dbReference>
<dbReference type="RefSeq" id="WP_220202584.1">
    <property type="nucleotide sequence ID" value="NZ_BNJK01000001.1"/>
</dbReference>
<dbReference type="InterPro" id="IPR036852">
    <property type="entry name" value="Peptidase_S8/S53_dom_sf"/>
</dbReference>
<gene>
    <name evidence="5" type="ORF">KSF_017520</name>
</gene>
<dbReference type="InterPro" id="IPR030400">
    <property type="entry name" value="Sedolisin_dom"/>
</dbReference>
<protein>
    <recommendedName>
        <fullName evidence="4">Peptidase S53 domain-containing protein</fullName>
    </recommendedName>
</protein>
<dbReference type="InterPro" id="IPR050819">
    <property type="entry name" value="Tripeptidyl-peptidase_I"/>
</dbReference>
<organism evidence="5 6">
    <name type="scientific">Reticulibacter mediterranei</name>
    <dbReference type="NCBI Taxonomy" id="2778369"/>
    <lineage>
        <taxon>Bacteria</taxon>
        <taxon>Bacillati</taxon>
        <taxon>Chloroflexota</taxon>
        <taxon>Ktedonobacteria</taxon>
        <taxon>Ktedonobacterales</taxon>
        <taxon>Reticulibacteraceae</taxon>
        <taxon>Reticulibacter</taxon>
    </lineage>
</organism>
<sequence>MPVTAAPPLSRKSILFWLFIALLCIASLLLGAANIAPSTPKGIGALAVTGHWKHWNNGQAPSDTACRSAIQVPCYSPQEMRQAYDLASLVNQGYDGKGQTIVIIDSFGSPTAEADLKKFDADYGLPDPPSFQQLAPIGSVPFDPNNDDHIGWAEETSLDIQWAHAMAPAANIVVLTSPVSETQGVQGMPEFLQLEQYALSHHLGQIISQSWGTTENTLFTPEGQTVFNNFERFYQLAALNHISIFASTGDAGSANPDVNGNIYPFPTVGYPSSSPWVTAVGGTSLYADTSGNYQKETVWNDGVGSATGGGVSQHFAEPVYQKLLPAQTQKLLKGHRGLPDIAMNADPETPIPVYLGFLGSESDYYLFGGTSESAPLWAGLTADANQYAGHSLGFLNPELYLLGLNKKAASEVFHDITVGNNAQGSISGYSATTGWDATTGWGSPIGQPLFKAIRYYSY</sequence>
<keyword evidence="3" id="KW-0720">Serine protease</keyword>
<dbReference type="PROSITE" id="PS51695">
    <property type="entry name" value="SEDOLISIN"/>
    <property type="match status" value="1"/>
</dbReference>
<evidence type="ECO:0000256" key="1">
    <source>
        <dbReference type="ARBA" id="ARBA00022670"/>
    </source>
</evidence>
<evidence type="ECO:0000313" key="6">
    <source>
        <dbReference type="Proteomes" id="UP000597444"/>
    </source>
</evidence>
<dbReference type="PANTHER" id="PTHR14218">
    <property type="entry name" value="PROTEASE S8 TRIPEPTIDYL PEPTIDASE I CLN2"/>
    <property type="match status" value="1"/>
</dbReference>
<proteinExistence type="predicted"/>
<keyword evidence="1" id="KW-0645">Protease</keyword>
<dbReference type="PROSITE" id="PS00138">
    <property type="entry name" value="SUBTILASE_SER"/>
    <property type="match status" value="1"/>
</dbReference>
<feature type="domain" description="Peptidase S53" evidence="4">
    <location>
        <begin position="74"/>
        <end position="456"/>
    </location>
</feature>
<evidence type="ECO:0000256" key="2">
    <source>
        <dbReference type="ARBA" id="ARBA00022801"/>
    </source>
</evidence>
<accession>A0A8J3MY66</accession>
<reference evidence="5" key="1">
    <citation type="submission" date="2020-10" db="EMBL/GenBank/DDBJ databases">
        <title>Taxonomic study of unclassified bacteria belonging to the class Ktedonobacteria.</title>
        <authorList>
            <person name="Yabe S."/>
            <person name="Wang C.M."/>
            <person name="Zheng Y."/>
            <person name="Sakai Y."/>
            <person name="Cavaletti L."/>
            <person name="Monciardini P."/>
            <person name="Donadio S."/>
        </authorList>
    </citation>
    <scope>NUCLEOTIDE SEQUENCE</scope>
    <source>
        <strain evidence="5">ID150040</strain>
    </source>
</reference>
<dbReference type="CDD" id="cd04056">
    <property type="entry name" value="Peptidases_S53"/>
    <property type="match status" value="1"/>
</dbReference>